<feature type="domain" description="HTH arsR-type" evidence="4">
    <location>
        <begin position="20"/>
        <end position="114"/>
    </location>
</feature>
<dbReference type="KEGG" id="gma:AciX8_2816"/>
<keyword evidence="1" id="KW-0805">Transcription regulation</keyword>
<dbReference type="NCBIfam" id="NF033788">
    <property type="entry name" value="HTH_metalloreg"/>
    <property type="match status" value="1"/>
</dbReference>
<dbReference type="InterPro" id="IPR051011">
    <property type="entry name" value="Metal_resp_trans_reg"/>
</dbReference>
<dbReference type="GO" id="GO:0003700">
    <property type="term" value="F:DNA-binding transcription factor activity"/>
    <property type="evidence" value="ECO:0007669"/>
    <property type="project" value="InterPro"/>
</dbReference>
<dbReference type="EMBL" id="CP003130">
    <property type="protein sequence ID" value="AEU37122.1"/>
    <property type="molecule type" value="Genomic_DNA"/>
</dbReference>
<protein>
    <submittedName>
        <fullName evidence="5">Regulatory protein ArsR</fullName>
    </submittedName>
</protein>
<evidence type="ECO:0000256" key="1">
    <source>
        <dbReference type="ARBA" id="ARBA00023015"/>
    </source>
</evidence>
<dbReference type="PANTHER" id="PTHR43132">
    <property type="entry name" value="ARSENICAL RESISTANCE OPERON REPRESSOR ARSR-RELATED"/>
    <property type="match status" value="1"/>
</dbReference>
<evidence type="ECO:0000313" key="5">
    <source>
        <dbReference type="EMBL" id="AEU37122.1"/>
    </source>
</evidence>
<dbReference type="Gene3D" id="1.10.10.10">
    <property type="entry name" value="Winged helix-like DNA-binding domain superfamily/Winged helix DNA-binding domain"/>
    <property type="match status" value="1"/>
</dbReference>
<dbReference type="SMART" id="SM00418">
    <property type="entry name" value="HTH_ARSR"/>
    <property type="match status" value="1"/>
</dbReference>
<dbReference type="HOGENOM" id="CLU_097806_6_1_0"/>
<dbReference type="Proteomes" id="UP000007113">
    <property type="component" value="Chromosome"/>
</dbReference>
<dbReference type="GO" id="GO:0003677">
    <property type="term" value="F:DNA binding"/>
    <property type="evidence" value="ECO:0007669"/>
    <property type="project" value="UniProtKB-KW"/>
</dbReference>
<keyword evidence="3" id="KW-0804">Transcription</keyword>
<dbReference type="InterPro" id="IPR036390">
    <property type="entry name" value="WH_DNA-bd_sf"/>
</dbReference>
<keyword evidence="6" id="KW-1185">Reference proteome</keyword>
<keyword evidence="2" id="KW-0238">DNA-binding</keyword>
<evidence type="ECO:0000259" key="4">
    <source>
        <dbReference type="PROSITE" id="PS50987"/>
    </source>
</evidence>
<dbReference type="SUPFAM" id="SSF46785">
    <property type="entry name" value="Winged helix' DNA-binding domain"/>
    <property type="match status" value="1"/>
</dbReference>
<sequence length="124" mass="14173">MRQTVRSLNANIQRHMKASNPIELSLFKAEFFKALAHPMRIRIVDELRAGEIGVNDLSSRLEVEQSTLSQQLAILRARHIVNARKEGLSVLYSIRDPEIFRLLDVAKKIFNKHLVGVQDMLANL</sequence>
<evidence type="ECO:0000256" key="2">
    <source>
        <dbReference type="ARBA" id="ARBA00023125"/>
    </source>
</evidence>
<accession>G8NP18</accession>
<dbReference type="STRING" id="682795.AciX8_2816"/>
<proteinExistence type="predicted"/>
<dbReference type="PANTHER" id="PTHR43132:SF2">
    <property type="entry name" value="ARSENICAL RESISTANCE OPERON REPRESSOR ARSR-RELATED"/>
    <property type="match status" value="1"/>
</dbReference>
<evidence type="ECO:0000256" key="3">
    <source>
        <dbReference type="ARBA" id="ARBA00023163"/>
    </source>
</evidence>
<dbReference type="eggNOG" id="COG0640">
    <property type="taxonomic scope" value="Bacteria"/>
</dbReference>
<dbReference type="PROSITE" id="PS50987">
    <property type="entry name" value="HTH_ARSR_2"/>
    <property type="match status" value="1"/>
</dbReference>
<organism evidence="5 6">
    <name type="scientific">Granulicella mallensis (strain ATCC BAA-1857 / DSM 23137 / MP5ACTX8)</name>
    <dbReference type="NCBI Taxonomy" id="682795"/>
    <lineage>
        <taxon>Bacteria</taxon>
        <taxon>Pseudomonadati</taxon>
        <taxon>Acidobacteriota</taxon>
        <taxon>Terriglobia</taxon>
        <taxon>Terriglobales</taxon>
        <taxon>Acidobacteriaceae</taxon>
        <taxon>Granulicella</taxon>
    </lineage>
</organism>
<reference evidence="5 6" key="1">
    <citation type="submission" date="2011-11" db="EMBL/GenBank/DDBJ databases">
        <title>Complete sequence of Granulicella mallensis MP5ACTX8.</title>
        <authorList>
            <consortium name="US DOE Joint Genome Institute"/>
            <person name="Lucas S."/>
            <person name="Copeland A."/>
            <person name="Lapidus A."/>
            <person name="Cheng J.-F."/>
            <person name="Goodwin L."/>
            <person name="Pitluck S."/>
            <person name="Peters L."/>
            <person name="Lu M."/>
            <person name="Detter J.C."/>
            <person name="Han C."/>
            <person name="Tapia R."/>
            <person name="Land M."/>
            <person name="Hauser L."/>
            <person name="Kyrpides N."/>
            <person name="Ivanova N."/>
            <person name="Mikhailova N."/>
            <person name="Pagani I."/>
            <person name="Rawat S."/>
            <person name="Mannisto M."/>
            <person name="Haggblom M."/>
            <person name="Woyke T."/>
        </authorList>
    </citation>
    <scope>NUCLEOTIDE SEQUENCE [LARGE SCALE GENOMIC DNA]</scope>
    <source>
        <strain evidence="6">ATCC BAA-1857 / DSM 23137 / MP5ACTX8</strain>
    </source>
</reference>
<dbReference type="Pfam" id="PF01022">
    <property type="entry name" value="HTH_5"/>
    <property type="match status" value="1"/>
</dbReference>
<dbReference type="InterPro" id="IPR001845">
    <property type="entry name" value="HTH_ArsR_DNA-bd_dom"/>
</dbReference>
<gene>
    <name evidence="5" type="ordered locus">AciX8_2816</name>
</gene>
<dbReference type="InterPro" id="IPR036388">
    <property type="entry name" value="WH-like_DNA-bd_sf"/>
</dbReference>
<dbReference type="PRINTS" id="PR00778">
    <property type="entry name" value="HTHARSR"/>
</dbReference>
<dbReference type="InterPro" id="IPR011991">
    <property type="entry name" value="ArsR-like_HTH"/>
</dbReference>
<dbReference type="AlphaFoldDB" id="G8NP18"/>
<name>G8NP18_GRAMM</name>
<evidence type="ECO:0000313" key="6">
    <source>
        <dbReference type="Proteomes" id="UP000007113"/>
    </source>
</evidence>
<dbReference type="CDD" id="cd00090">
    <property type="entry name" value="HTH_ARSR"/>
    <property type="match status" value="1"/>
</dbReference>